<gene>
    <name evidence="1" type="ORF">A0H81_13969</name>
</gene>
<dbReference type="Proteomes" id="UP000092993">
    <property type="component" value="Unassembled WGS sequence"/>
</dbReference>
<dbReference type="EMBL" id="LUGG01000033">
    <property type="protein sequence ID" value="OBZ66055.1"/>
    <property type="molecule type" value="Genomic_DNA"/>
</dbReference>
<dbReference type="AlphaFoldDB" id="A0A1C7LMQ0"/>
<organism evidence="1 2">
    <name type="scientific">Grifola frondosa</name>
    <name type="common">Maitake</name>
    <name type="synonym">Polyporus frondosus</name>
    <dbReference type="NCBI Taxonomy" id="5627"/>
    <lineage>
        <taxon>Eukaryota</taxon>
        <taxon>Fungi</taxon>
        <taxon>Dikarya</taxon>
        <taxon>Basidiomycota</taxon>
        <taxon>Agaricomycotina</taxon>
        <taxon>Agaricomycetes</taxon>
        <taxon>Polyporales</taxon>
        <taxon>Grifolaceae</taxon>
        <taxon>Grifola</taxon>
    </lineage>
</organism>
<proteinExistence type="predicted"/>
<sequence>MVRLKNLIRLTFELAYGRNISGLIRCLEIGSSIAVQLIDCDFGDDDGFSSLLMDLSLVPTSIGVAGMPNHDVVTFALNSSSALRSISFECAFHEDRASERVQQYVRELWISPSVDDISSGVIAGCWIHLETLVCCDYALEYILILLSTPTELPCARELSTIRLIQTSSRKNLDLSAQQGVQERFMLARKDCPAIRLVIESHVLQRDVGQRVMGDVEALFEFVEYRFFEEVPTMAYPDVCKRGWSAKYPRGSGGYQLCSAPRSLTFGDRRDGHLTS</sequence>
<comment type="caution">
    <text evidence="1">The sequence shown here is derived from an EMBL/GenBank/DDBJ whole genome shotgun (WGS) entry which is preliminary data.</text>
</comment>
<name>A0A1C7LMQ0_GRIFR</name>
<evidence type="ECO:0000313" key="1">
    <source>
        <dbReference type="EMBL" id="OBZ66055.1"/>
    </source>
</evidence>
<reference evidence="1 2" key="1">
    <citation type="submission" date="2016-03" db="EMBL/GenBank/DDBJ databases">
        <title>Whole genome sequencing of Grifola frondosa 9006-11.</title>
        <authorList>
            <person name="Min B."/>
            <person name="Park H."/>
            <person name="Kim J.-G."/>
            <person name="Cho H."/>
            <person name="Oh Y.-L."/>
            <person name="Kong W.-S."/>
            <person name="Choi I.-G."/>
        </authorList>
    </citation>
    <scope>NUCLEOTIDE SEQUENCE [LARGE SCALE GENOMIC DNA]</scope>
    <source>
        <strain evidence="1 2">9006-11</strain>
    </source>
</reference>
<keyword evidence="2" id="KW-1185">Reference proteome</keyword>
<accession>A0A1C7LMQ0</accession>
<evidence type="ECO:0008006" key="3">
    <source>
        <dbReference type="Google" id="ProtNLM"/>
    </source>
</evidence>
<protein>
    <recommendedName>
        <fullName evidence="3">F-box domain-containing protein</fullName>
    </recommendedName>
</protein>
<evidence type="ECO:0000313" key="2">
    <source>
        <dbReference type="Proteomes" id="UP000092993"/>
    </source>
</evidence>